<evidence type="ECO:0000313" key="2">
    <source>
        <dbReference type="Proteomes" id="UP001273350"/>
    </source>
</evidence>
<keyword evidence="2" id="KW-1185">Reference proteome</keyword>
<name>A0ABU4RBW2_9FLAO</name>
<gene>
    <name evidence="1" type="ORF">SGQ83_09000</name>
</gene>
<reference evidence="1 2" key="1">
    <citation type="submission" date="2023-11" db="EMBL/GenBank/DDBJ databases">
        <title>Unpublished Manusciprt.</title>
        <authorList>
            <person name="Saticioglu I.B."/>
            <person name="Ay H."/>
            <person name="Ajmi N."/>
            <person name="Altun S."/>
            <person name="Duman M."/>
        </authorList>
    </citation>
    <scope>NUCLEOTIDE SEQUENCE [LARGE SCALE GENOMIC DNA]</scope>
    <source>
        <strain evidence="1 2">Fl-318</strain>
    </source>
</reference>
<accession>A0ABU4RBW2</accession>
<dbReference type="SUPFAM" id="SSF50998">
    <property type="entry name" value="Quinoprotein alcohol dehydrogenase-like"/>
    <property type="match status" value="1"/>
</dbReference>
<dbReference type="PROSITE" id="PS51257">
    <property type="entry name" value="PROKAR_LIPOPROTEIN"/>
    <property type="match status" value="1"/>
</dbReference>
<proteinExistence type="predicted"/>
<protein>
    <submittedName>
        <fullName evidence="1">Uncharacterized protein</fullName>
    </submittedName>
</protein>
<dbReference type="Proteomes" id="UP001273350">
    <property type="component" value="Unassembled WGS sequence"/>
</dbReference>
<dbReference type="InterPro" id="IPR011047">
    <property type="entry name" value="Quinoprotein_ADH-like_sf"/>
</dbReference>
<evidence type="ECO:0000313" key="1">
    <source>
        <dbReference type="EMBL" id="MDX6189483.1"/>
    </source>
</evidence>
<comment type="caution">
    <text evidence="1">The sequence shown here is derived from an EMBL/GenBank/DDBJ whole genome shotgun (WGS) entry which is preliminary data.</text>
</comment>
<sequence>MELTRLFNIPKLVFVLLLALTSCSDKDENNAPTDYSYYYPTEEATITAKQIGDGTGALDPRGITIANAKLYVCNGDVLEIFDAKSLKYIKSLTAYTKGTTTIPFTNLSSVSVDNNRIYLGSVDSRLFVLDENTNLGINTVGNGQWWNTFVHVFGVTVKDGLVFVKEKHASIKVFETSQITESSNWNLTPIAKLNTLSGFDEMYSMDVAVGNLVVAGRDSKAYLLYNIAAIRANAAASLVTPLQPSAKPISKSEPTTVSLGADWAITSENVDSVDYLRFYPKEEFLNQTYTARINATDIMGKNSFGTIMGITQLEDRIFLSDKTNKQIRILKLKKSNISEQK</sequence>
<organism evidence="1 2">
    <name type="scientific">Flavobacterium cupriresistens</name>
    <dbReference type="NCBI Taxonomy" id="2893885"/>
    <lineage>
        <taxon>Bacteria</taxon>
        <taxon>Pseudomonadati</taxon>
        <taxon>Bacteroidota</taxon>
        <taxon>Flavobacteriia</taxon>
        <taxon>Flavobacteriales</taxon>
        <taxon>Flavobacteriaceae</taxon>
        <taxon>Flavobacterium</taxon>
    </lineage>
</organism>
<dbReference type="RefSeq" id="WP_230001806.1">
    <property type="nucleotide sequence ID" value="NZ_CP087134.1"/>
</dbReference>
<dbReference type="EMBL" id="JAWXVI010000005">
    <property type="protein sequence ID" value="MDX6189483.1"/>
    <property type="molecule type" value="Genomic_DNA"/>
</dbReference>